<sequence length="97" mass="11122">MFRKIRGRDEFLWVTSHTFRKTTATTLDGPDLPTRLVAAHLGHARPQMTQDSYLAAVSTRPPLVLWKGCLRTRGLAQERTHLPLRWAAWDSNPEPMD</sequence>
<keyword evidence="3" id="KW-1185">Reference proteome</keyword>
<dbReference type="STRING" id="1962155.B1813_13020"/>
<dbReference type="AlphaFoldDB" id="A0A1V9A7A4"/>
<keyword evidence="1" id="KW-0233">DNA recombination</keyword>
<evidence type="ECO:0000313" key="3">
    <source>
        <dbReference type="Proteomes" id="UP000192591"/>
    </source>
</evidence>
<gene>
    <name evidence="2" type="ORF">B1813_13020</name>
</gene>
<dbReference type="SUPFAM" id="SSF56349">
    <property type="entry name" value="DNA breaking-rejoining enzymes"/>
    <property type="match status" value="1"/>
</dbReference>
<accession>A0A1V9A7A4</accession>
<evidence type="ECO:0000313" key="2">
    <source>
        <dbReference type="EMBL" id="OQO93017.1"/>
    </source>
</evidence>
<comment type="caution">
    <text evidence="2">The sequence shown here is derived from an EMBL/GenBank/DDBJ whole genome shotgun (WGS) entry which is preliminary data.</text>
</comment>
<protein>
    <recommendedName>
        <fullName evidence="4">Tyr recombinase domain-containing protein</fullName>
    </recommendedName>
</protein>
<organism evidence="2 3">
    <name type="scientific">Saccharomonospora piscinae</name>
    <dbReference type="NCBI Taxonomy" id="687388"/>
    <lineage>
        <taxon>Bacteria</taxon>
        <taxon>Bacillati</taxon>
        <taxon>Actinomycetota</taxon>
        <taxon>Actinomycetes</taxon>
        <taxon>Pseudonocardiales</taxon>
        <taxon>Pseudonocardiaceae</taxon>
        <taxon>Saccharomonospora</taxon>
    </lineage>
</organism>
<dbReference type="Gene3D" id="1.10.443.10">
    <property type="entry name" value="Intergrase catalytic core"/>
    <property type="match status" value="1"/>
</dbReference>
<dbReference type="GO" id="GO:0006310">
    <property type="term" value="P:DNA recombination"/>
    <property type="evidence" value="ECO:0007669"/>
    <property type="project" value="UniProtKB-KW"/>
</dbReference>
<dbReference type="InterPro" id="IPR011010">
    <property type="entry name" value="DNA_brk_join_enz"/>
</dbReference>
<dbReference type="GO" id="GO:0003677">
    <property type="term" value="F:DNA binding"/>
    <property type="evidence" value="ECO:0007669"/>
    <property type="project" value="InterPro"/>
</dbReference>
<dbReference type="InterPro" id="IPR013762">
    <property type="entry name" value="Integrase-like_cat_sf"/>
</dbReference>
<name>A0A1V9A7A4_SACPI</name>
<dbReference type="Proteomes" id="UP000192591">
    <property type="component" value="Unassembled WGS sequence"/>
</dbReference>
<dbReference type="GO" id="GO:0015074">
    <property type="term" value="P:DNA integration"/>
    <property type="evidence" value="ECO:0007669"/>
    <property type="project" value="InterPro"/>
</dbReference>
<evidence type="ECO:0000256" key="1">
    <source>
        <dbReference type="ARBA" id="ARBA00023172"/>
    </source>
</evidence>
<reference evidence="2 3" key="1">
    <citation type="submission" date="2017-02" db="EMBL/GenBank/DDBJ databases">
        <title>Draft genome of Saccharomonospora sp. 154.</title>
        <authorList>
            <person name="Alonso-Carmona G.S."/>
            <person name="De La Haba R."/>
            <person name="Vera-Gargallo B."/>
            <person name="Sandoval-Trujillo A.H."/>
            <person name="Ramirez-Duran N."/>
            <person name="Ventosa A."/>
        </authorList>
    </citation>
    <scope>NUCLEOTIDE SEQUENCE [LARGE SCALE GENOMIC DNA]</scope>
    <source>
        <strain evidence="2 3">LRS4.154</strain>
    </source>
</reference>
<dbReference type="EMBL" id="MWIH01000005">
    <property type="protein sequence ID" value="OQO93017.1"/>
    <property type="molecule type" value="Genomic_DNA"/>
</dbReference>
<evidence type="ECO:0008006" key="4">
    <source>
        <dbReference type="Google" id="ProtNLM"/>
    </source>
</evidence>
<proteinExistence type="predicted"/>